<feature type="region of interest" description="Disordered" evidence="1">
    <location>
        <begin position="55"/>
        <end position="75"/>
    </location>
</feature>
<feature type="chain" id="PRO_5037710575" description="Glycoside hydrolase 123-like N-terminal domain-containing protein" evidence="2">
    <location>
        <begin position="22"/>
        <end position="320"/>
    </location>
</feature>
<evidence type="ECO:0000256" key="1">
    <source>
        <dbReference type="SAM" id="MobiDB-lite"/>
    </source>
</evidence>
<evidence type="ECO:0000313" key="4">
    <source>
        <dbReference type="EMBL" id="GGH68740.1"/>
    </source>
</evidence>
<accession>A0A917IZT4</accession>
<feature type="domain" description="Glycoside hydrolase 123-like N-terminal" evidence="3">
    <location>
        <begin position="67"/>
        <end position="312"/>
    </location>
</feature>
<evidence type="ECO:0000259" key="3">
    <source>
        <dbReference type="Pfam" id="PF19543"/>
    </source>
</evidence>
<reference evidence="4" key="2">
    <citation type="submission" date="2020-09" db="EMBL/GenBank/DDBJ databases">
        <authorList>
            <person name="Sun Q."/>
            <person name="Zhou Y."/>
        </authorList>
    </citation>
    <scope>NUCLEOTIDE SEQUENCE</scope>
    <source>
        <strain evidence="4">CGMCC 1.15290</strain>
    </source>
</reference>
<dbReference type="InterPro" id="IPR045711">
    <property type="entry name" value="GH123-like_N"/>
</dbReference>
<keyword evidence="5" id="KW-1185">Reference proteome</keyword>
<keyword evidence="2" id="KW-0732">Signal</keyword>
<gene>
    <name evidence="4" type="ORF">GCM10011379_25380</name>
</gene>
<feature type="signal peptide" evidence="2">
    <location>
        <begin position="1"/>
        <end position="21"/>
    </location>
</feature>
<sequence length="320" mass="35412">MLPKYPGLYIAAFAVSGLFTAAYGQSPHPAGKHSKKDTSVYRAVAQPWTQADFTPFKEQPSAKRKKKQEKATTPFSEMVQTDSTTFTISGRKIQLHKSGFPAQITSYISPDLSRVDTTPYPMLTEQVHFHIVNAATHKDIAFTSKGITFLRQKTDSSIWTAVNTSPLLQMDVTGKIYANSQLSFNVTLTALQNVELDEIRMHLPFTFATGEYFTGLGYAGGVRPDTVNWKWDGPVAYGRGAWIGSSNAGMWYLLEDDQRNSNSTPASWSNNGKGGVWVGIKGKSVLADNYSGKRSMRQGEVLHYNFSMDITPHTGRKGTF</sequence>
<proteinExistence type="predicted"/>
<dbReference type="Proteomes" id="UP000627292">
    <property type="component" value="Unassembled WGS sequence"/>
</dbReference>
<reference evidence="4" key="1">
    <citation type="journal article" date="2014" name="Int. J. Syst. Evol. Microbiol.">
        <title>Complete genome sequence of Corynebacterium casei LMG S-19264T (=DSM 44701T), isolated from a smear-ripened cheese.</title>
        <authorList>
            <consortium name="US DOE Joint Genome Institute (JGI-PGF)"/>
            <person name="Walter F."/>
            <person name="Albersmeier A."/>
            <person name="Kalinowski J."/>
            <person name="Ruckert C."/>
        </authorList>
    </citation>
    <scope>NUCLEOTIDE SEQUENCE</scope>
    <source>
        <strain evidence="4">CGMCC 1.15290</strain>
    </source>
</reference>
<dbReference type="EMBL" id="BMIB01000002">
    <property type="protein sequence ID" value="GGH68740.1"/>
    <property type="molecule type" value="Genomic_DNA"/>
</dbReference>
<organism evidence="4 5">
    <name type="scientific">Filimonas zeae</name>
    <dbReference type="NCBI Taxonomy" id="1737353"/>
    <lineage>
        <taxon>Bacteria</taxon>
        <taxon>Pseudomonadati</taxon>
        <taxon>Bacteroidota</taxon>
        <taxon>Chitinophagia</taxon>
        <taxon>Chitinophagales</taxon>
        <taxon>Chitinophagaceae</taxon>
        <taxon>Filimonas</taxon>
    </lineage>
</organism>
<evidence type="ECO:0000313" key="5">
    <source>
        <dbReference type="Proteomes" id="UP000627292"/>
    </source>
</evidence>
<evidence type="ECO:0000256" key="2">
    <source>
        <dbReference type="SAM" id="SignalP"/>
    </source>
</evidence>
<dbReference type="Pfam" id="PF19543">
    <property type="entry name" value="GH123_N"/>
    <property type="match status" value="1"/>
</dbReference>
<dbReference type="AlphaFoldDB" id="A0A917IZT4"/>
<comment type="caution">
    <text evidence="4">The sequence shown here is derived from an EMBL/GenBank/DDBJ whole genome shotgun (WGS) entry which is preliminary data.</text>
</comment>
<protein>
    <recommendedName>
        <fullName evidence="3">Glycoside hydrolase 123-like N-terminal domain-containing protein</fullName>
    </recommendedName>
</protein>
<name>A0A917IZT4_9BACT</name>
<dbReference type="RefSeq" id="WP_188952621.1">
    <property type="nucleotide sequence ID" value="NZ_BMIB01000002.1"/>
</dbReference>